<sequence length="346" mass="37120">MLMDFDAARASCCAAQFDNGSGPALQADGVWVEGSVLLKDYKPHPREEGHSEQNSVSLRGALVGGLECDGAILRSHAGPALNADCIHVNGHVFIRKGFEAEGSGNDGTVNLNEGNITGPLDCSSFTLINRTGGLVLNASDLRVGGTLTLEDPGGEANLAGLTYAGTPDGMNRKDWRGRLRDKDKTPKYSAQPYQQLAEAYQTAGREVDAREILLARGDDEIDRKGEIGLSGWALRWQKITNVAGKYGYKPHRLLWYSLIPIAVLCIIPSVSIFWEGAAYASSSKSCGTLAEIAVGLNYALPLFENSVQNGCSVHPGFQVLGRILGVAIWALGVFFILSLTSIVRKR</sequence>
<keyword evidence="1" id="KW-1133">Transmembrane helix</keyword>
<keyword evidence="1" id="KW-0812">Transmembrane</keyword>
<reference evidence="2 3" key="1">
    <citation type="submission" date="2021-01" db="EMBL/GenBank/DDBJ databases">
        <title>WGS of actinomycetes isolated from Thailand.</title>
        <authorList>
            <person name="Thawai C."/>
        </authorList>
    </citation>
    <scope>NUCLEOTIDE SEQUENCE [LARGE SCALE GENOMIC DNA]</scope>
    <source>
        <strain evidence="2 3">CA1R205</strain>
    </source>
</reference>
<dbReference type="Proteomes" id="UP000634229">
    <property type="component" value="Unassembled WGS sequence"/>
</dbReference>
<feature type="transmembrane region" description="Helical" evidence="1">
    <location>
        <begin position="323"/>
        <end position="343"/>
    </location>
</feature>
<evidence type="ECO:0000313" key="2">
    <source>
        <dbReference type="EMBL" id="MBL1101719.1"/>
    </source>
</evidence>
<evidence type="ECO:0000256" key="1">
    <source>
        <dbReference type="SAM" id="Phobius"/>
    </source>
</evidence>
<comment type="caution">
    <text evidence="2">The sequence shown here is derived from an EMBL/GenBank/DDBJ whole genome shotgun (WGS) entry which is preliminary data.</text>
</comment>
<name>A0ABS1NNQ2_9ACTN</name>
<dbReference type="EMBL" id="JAERRF010000032">
    <property type="protein sequence ID" value="MBL1101719.1"/>
    <property type="molecule type" value="Genomic_DNA"/>
</dbReference>
<feature type="transmembrane region" description="Helical" evidence="1">
    <location>
        <begin position="253"/>
        <end position="274"/>
    </location>
</feature>
<dbReference type="RefSeq" id="WP_201881457.1">
    <property type="nucleotide sequence ID" value="NZ_JAERRF010000032.1"/>
</dbReference>
<evidence type="ECO:0008006" key="4">
    <source>
        <dbReference type="Google" id="ProtNLM"/>
    </source>
</evidence>
<proteinExistence type="predicted"/>
<accession>A0ABS1NNQ2</accession>
<organism evidence="2 3">
    <name type="scientific">Streptomyces coffeae</name>
    <dbReference type="NCBI Taxonomy" id="621382"/>
    <lineage>
        <taxon>Bacteria</taxon>
        <taxon>Bacillati</taxon>
        <taxon>Actinomycetota</taxon>
        <taxon>Actinomycetes</taxon>
        <taxon>Kitasatosporales</taxon>
        <taxon>Streptomycetaceae</taxon>
        <taxon>Streptomyces</taxon>
    </lineage>
</organism>
<keyword evidence="1" id="KW-0472">Membrane</keyword>
<evidence type="ECO:0000313" key="3">
    <source>
        <dbReference type="Proteomes" id="UP000634229"/>
    </source>
</evidence>
<protein>
    <recommendedName>
        <fullName evidence="4">Oxidoreductase</fullName>
    </recommendedName>
</protein>
<keyword evidence="3" id="KW-1185">Reference proteome</keyword>
<gene>
    <name evidence="2" type="ORF">JK363_34750</name>
</gene>